<dbReference type="Gene3D" id="3.30.70.270">
    <property type="match status" value="1"/>
</dbReference>
<evidence type="ECO:0000259" key="3">
    <source>
        <dbReference type="PROSITE" id="PS50887"/>
    </source>
</evidence>
<proteinExistence type="predicted"/>
<accession>A0ABY8IQ14</accession>
<dbReference type="Gene3D" id="3.20.20.450">
    <property type="entry name" value="EAL domain"/>
    <property type="match status" value="1"/>
</dbReference>
<dbReference type="CDD" id="cd01949">
    <property type="entry name" value="GGDEF"/>
    <property type="match status" value="1"/>
</dbReference>
<keyword evidence="4" id="KW-0614">Plasmid</keyword>
<evidence type="ECO:0000256" key="1">
    <source>
        <dbReference type="SAM" id="Phobius"/>
    </source>
</evidence>
<dbReference type="InterPro" id="IPR001633">
    <property type="entry name" value="EAL_dom"/>
</dbReference>
<dbReference type="PANTHER" id="PTHR44757">
    <property type="entry name" value="DIGUANYLATE CYCLASE DGCP"/>
    <property type="match status" value="1"/>
</dbReference>
<evidence type="ECO:0000313" key="5">
    <source>
        <dbReference type="Proteomes" id="UP000318939"/>
    </source>
</evidence>
<dbReference type="InterPro" id="IPR000160">
    <property type="entry name" value="GGDEF_dom"/>
</dbReference>
<dbReference type="SUPFAM" id="SSF55073">
    <property type="entry name" value="Nucleotide cyclase"/>
    <property type="match status" value="1"/>
</dbReference>
<feature type="transmembrane region" description="Helical" evidence="1">
    <location>
        <begin position="253"/>
        <end position="273"/>
    </location>
</feature>
<reference evidence="4 5" key="1">
    <citation type="journal article" date="2019" name="Phytopathology">
        <title>A Novel Group of Rhizobium tumorigenes-Like Agrobacteria Associated with Crown Gall Disease of Rhododendron and Blueberry.</title>
        <authorList>
            <person name="Kuzmanovic N."/>
            <person name="Behrens P."/>
            <person name="Idczak E."/>
            <person name="Wagner S."/>
            <person name="Gotz M."/>
            <person name="Sproer C."/>
            <person name="Bunk B."/>
            <person name="Overmann J."/>
            <person name="Smalla K."/>
        </authorList>
    </citation>
    <scope>NUCLEOTIDE SEQUENCE [LARGE SCALE GENOMIC DNA]</scope>
    <source>
        <strain evidence="5">rho-6.2</strain>
    </source>
</reference>
<gene>
    <name evidence="4" type="ORF">PR018_19795</name>
</gene>
<dbReference type="SUPFAM" id="SSF141868">
    <property type="entry name" value="EAL domain-like"/>
    <property type="match status" value="1"/>
</dbReference>
<dbReference type="InterPro" id="IPR052155">
    <property type="entry name" value="Biofilm_reg_signaling"/>
</dbReference>
<dbReference type="InterPro" id="IPR043128">
    <property type="entry name" value="Rev_trsase/Diguanyl_cyclase"/>
</dbReference>
<sequence>MPITKTNISKWPVALSTALFVIVLVTLGALATNVITTMRRSADIRDDERASRAAQSAIRSLKDRVSMTLLDNAGSSDAYQVSQAGEFSRWAIEKWRGTSGAASIYDGAIVTTRSGATAMASYKGSTFDPSTRFRGTLQSQASAALKNEGKPLVEFVKTWDGVDILASTIIHPDGGTTISTPYAVLSLFRHVRDSDLGLLAEQYQLEGLRLYEEAPRNMLVVALRSASGLPVAYLGWNRLRPGTRVYQEVRNEVLAAGVILVVFLVVVVTAGGAESRRMARMARLARYEASHDGLSGLLNRNGLLADLDKALENGDDVTLHLLDLDGFKAVNDTWGHQIGDVLIQKVANTISQCHPQIVSAARLGGDEFALVQCDHGPSSNFCARVLSIFEKPFEIEGRTVEVGVSIGSARSVNVTDSFELLRRADLALYRAKHDGKGRAVGYRPELDRDREEMAVLENELKRAVVNGDIGVAYQPLVASGSGKLNGVEALARWQSPTGPISPEIFIPLAERSGLIDQLGMLILRQSVRAAADWPELGLSVNVSPVQMCNASFAHRVASLLKEENFEPTRLTLEITEGVLMSNPTHAQRAIDELKKIGVRFSLDDFGCGYASIGALRQFGFDSMKIDRSLVWAFDDGRGRDILKATIALAAALSIPVTAEGIENEGQADFLRDAGCDQLQGYMVGRPMSAEELSRFRTNANARPLSSPAAA</sequence>
<reference evidence="4 5" key="2">
    <citation type="journal article" date="2023" name="MicrobiologyOpen">
        <title>Genomics of the tumorigenes clade of the family Rhizobiaceae and description of Rhizobium rhododendri sp. nov.</title>
        <authorList>
            <person name="Kuzmanovic N."/>
            <person name="diCenzo G.C."/>
            <person name="Bunk B."/>
            <person name="Sproeer C."/>
            <person name="Fruehling A."/>
            <person name="Neumann-Schaal M."/>
            <person name="Overmann J."/>
            <person name="Smalla K."/>
        </authorList>
    </citation>
    <scope>NUCLEOTIDE SEQUENCE [LARGE SCALE GENOMIC DNA]</scope>
    <source>
        <strain evidence="5">rho-6.2</strain>
        <plasmid evidence="4 5">unnamed1</plasmid>
    </source>
</reference>
<dbReference type="Pfam" id="PF00990">
    <property type="entry name" value="GGDEF"/>
    <property type="match status" value="1"/>
</dbReference>
<feature type="domain" description="GGDEF" evidence="3">
    <location>
        <begin position="315"/>
        <end position="444"/>
    </location>
</feature>
<organism evidence="4 5">
    <name type="scientific">Rhizobium rhododendri</name>
    <dbReference type="NCBI Taxonomy" id="2506430"/>
    <lineage>
        <taxon>Bacteria</taxon>
        <taxon>Pseudomonadati</taxon>
        <taxon>Pseudomonadota</taxon>
        <taxon>Alphaproteobacteria</taxon>
        <taxon>Hyphomicrobiales</taxon>
        <taxon>Rhizobiaceae</taxon>
        <taxon>Rhizobium/Agrobacterium group</taxon>
        <taxon>Rhizobium</taxon>
    </lineage>
</organism>
<dbReference type="InterPro" id="IPR029787">
    <property type="entry name" value="Nucleotide_cyclase"/>
</dbReference>
<evidence type="ECO:0000259" key="2">
    <source>
        <dbReference type="PROSITE" id="PS50883"/>
    </source>
</evidence>
<name>A0ABY8IQ14_9HYPH</name>
<dbReference type="Proteomes" id="UP000318939">
    <property type="component" value="Plasmid unnamed1"/>
</dbReference>
<keyword evidence="1" id="KW-1133">Transmembrane helix</keyword>
<feature type="domain" description="EAL" evidence="2">
    <location>
        <begin position="453"/>
        <end position="700"/>
    </location>
</feature>
<dbReference type="RefSeq" id="WP_142831628.1">
    <property type="nucleotide sequence ID" value="NZ_CP117268.1"/>
</dbReference>
<dbReference type="CDD" id="cd01948">
    <property type="entry name" value="EAL"/>
    <property type="match status" value="1"/>
</dbReference>
<dbReference type="SMART" id="SM00267">
    <property type="entry name" value="GGDEF"/>
    <property type="match status" value="1"/>
</dbReference>
<keyword evidence="1" id="KW-0812">Transmembrane</keyword>
<dbReference type="NCBIfam" id="TIGR00254">
    <property type="entry name" value="GGDEF"/>
    <property type="match status" value="1"/>
</dbReference>
<dbReference type="SMART" id="SM00052">
    <property type="entry name" value="EAL"/>
    <property type="match status" value="1"/>
</dbReference>
<dbReference type="PANTHER" id="PTHR44757:SF2">
    <property type="entry name" value="BIOFILM ARCHITECTURE MAINTENANCE PROTEIN MBAA"/>
    <property type="match status" value="1"/>
</dbReference>
<keyword evidence="5" id="KW-1185">Reference proteome</keyword>
<dbReference type="PROSITE" id="PS50887">
    <property type="entry name" value="GGDEF"/>
    <property type="match status" value="1"/>
</dbReference>
<dbReference type="PROSITE" id="PS50883">
    <property type="entry name" value="EAL"/>
    <property type="match status" value="1"/>
</dbReference>
<dbReference type="InterPro" id="IPR035919">
    <property type="entry name" value="EAL_sf"/>
</dbReference>
<evidence type="ECO:0000313" key="4">
    <source>
        <dbReference type="EMBL" id="WFS25797.1"/>
    </source>
</evidence>
<protein>
    <submittedName>
        <fullName evidence="4">Bifunctional diguanylate cyclase/phosphodiesterase</fullName>
    </submittedName>
</protein>
<keyword evidence="1" id="KW-0472">Membrane</keyword>
<geneLocation type="plasmid" evidence="4 5">
    <name>unnamed1</name>
</geneLocation>
<dbReference type="EMBL" id="CP117268">
    <property type="protein sequence ID" value="WFS25797.1"/>
    <property type="molecule type" value="Genomic_DNA"/>
</dbReference>
<dbReference type="Pfam" id="PF00563">
    <property type="entry name" value="EAL"/>
    <property type="match status" value="1"/>
</dbReference>